<dbReference type="EMBL" id="MDYM01000007">
    <property type="protein sequence ID" value="OQD64849.1"/>
    <property type="molecule type" value="Genomic_DNA"/>
</dbReference>
<accession>A0A1V6NJQ5</accession>
<reference evidence="2" key="1">
    <citation type="journal article" date="2017" name="Nat. Microbiol.">
        <title>Global analysis of biosynthetic gene clusters reveals vast potential of secondary metabolite production in Penicillium species.</title>
        <authorList>
            <person name="Nielsen J.C."/>
            <person name="Grijseels S."/>
            <person name="Prigent S."/>
            <person name="Ji B."/>
            <person name="Dainat J."/>
            <person name="Nielsen K.F."/>
            <person name="Frisvad J.C."/>
            <person name="Workman M."/>
            <person name="Nielsen J."/>
        </authorList>
    </citation>
    <scope>NUCLEOTIDE SEQUENCE [LARGE SCALE GENOMIC DNA]</scope>
    <source>
        <strain evidence="2">IBT 4502</strain>
    </source>
</reference>
<protein>
    <submittedName>
        <fullName evidence="1">Uncharacterized protein</fullName>
    </submittedName>
</protein>
<comment type="caution">
    <text evidence="1">The sequence shown here is derived from an EMBL/GenBank/DDBJ whole genome shotgun (WGS) entry which is preliminary data.</text>
</comment>
<evidence type="ECO:0000313" key="1">
    <source>
        <dbReference type="EMBL" id="OQD64849.1"/>
    </source>
</evidence>
<dbReference type="Proteomes" id="UP000191408">
    <property type="component" value="Unassembled WGS sequence"/>
</dbReference>
<dbReference type="Gene3D" id="3.40.50.720">
    <property type="entry name" value="NAD(P)-binding Rossmann-like Domain"/>
    <property type="match status" value="1"/>
</dbReference>
<organism evidence="1 2">
    <name type="scientific">Penicillium polonicum</name>
    <dbReference type="NCBI Taxonomy" id="60169"/>
    <lineage>
        <taxon>Eukaryota</taxon>
        <taxon>Fungi</taxon>
        <taxon>Dikarya</taxon>
        <taxon>Ascomycota</taxon>
        <taxon>Pezizomycotina</taxon>
        <taxon>Eurotiomycetes</taxon>
        <taxon>Eurotiomycetidae</taxon>
        <taxon>Eurotiales</taxon>
        <taxon>Aspergillaceae</taxon>
        <taxon>Penicillium</taxon>
    </lineage>
</organism>
<dbReference type="SUPFAM" id="SSF51735">
    <property type="entry name" value="NAD(P)-binding Rossmann-fold domains"/>
    <property type="match status" value="1"/>
</dbReference>
<evidence type="ECO:0000313" key="2">
    <source>
        <dbReference type="Proteomes" id="UP000191408"/>
    </source>
</evidence>
<gene>
    <name evidence="1" type="ORF">PENPOL_c007G03925</name>
</gene>
<dbReference type="InterPro" id="IPR036291">
    <property type="entry name" value="NAD(P)-bd_dom_sf"/>
</dbReference>
<sequence>MGSGAGGLARQSPVPCAAYGASKSIVNWYGVRINAEDEWLNAFVLDPGWVQTHMGNAAAQLWDMEEAPDTHEKSITGMVEVLSMGTKEQYGGSLCDTRGEVLEW</sequence>
<proteinExistence type="predicted"/>
<dbReference type="AlphaFoldDB" id="A0A1V6NJQ5"/>
<keyword evidence="2" id="KW-1185">Reference proteome</keyword>
<name>A0A1V6NJQ5_PENPO</name>